<keyword evidence="3" id="KW-1185">Reference proteome</keyword>
<gene>
    <name evidence="2" type="ORF">CKA38_07760</name>
</gene>
<dbReference type="RefSeq" id="WP_108824962.1">
    <property type="nucleotide sequence ID" value="NZ_CP023004.1"/>
</dbReference>
<accession>A0A2U8E2P6</accession>
<evidence type="ECO:0000313" key="2">
    <source>
        <dbReference type="EMBL" id="AWI09148.1"/>
    </source>
</evidence>
<reference evidence="2 3" key="1">
    <citation type="journal article" date="2018" name="Syst. Appl. Microbiol.">
        <title>Ereboglobus luteus gen. nov. sp. nov. from cockroach guts, and new insights into the oxygen relationship of the genera Opitutus and Didymococcus (Verrucomicrobia: Opitutaceae).</title>
        <authorList>
            <person name="Tegtmeier D."/>
            <person name="Belitz A."/>
            <person name="Radek R."/>
            <person name="Heimerl T."/>
            <person name="Brune A."/>
        </authorList>
    </citation>
    <scope>NUCLEOTIDE SEQUENCE [LARGE SCALE GENOMIC DNA]</scope>
    <source>
        <strain evidence="2 3">Ho45</strain>
    </source>
</reference>
<evidence type="ECO:0000256" key="1">
    <source>
        <dbReference type="SAM" id="MobiDB-lite"/>
    </source>
</evidence>
<dbReference type="EMBL" id="CP023004">
    <property type="protein sequence ID" value="AWI09148.1"/>
    <property type="molecule type" value="Genomic_DNA"/>
</dbReference>
<proteinExistence type="predicted"/>
<evidence type="ECO:0000313" key="3">
    <source>
        <dbReference type="Proteomes" id="UP000244896"/>
    </source>
</evidence>
<feature type="compositionally biased region" description="Low complexity" evidence="1">
    <location>
        <begin position="18"/>
        <end position="54"/>
    </location>
</feature>
<name>A0A2U8E2P6_9BACT</name>
<protein>
    <submittedName>
        <fullName evidence="2">Uncharacterized protein</fullName>
    </submittedName>
</protein>
<organism evidence="2 3">
    <name type="scientific">Ereboglobus luteus</name>
    <dbReference type="NCBI Taxonomy" id="1796921"/>
    <lineage>
        <taxon>Bacteria</taxon>
        <taxon>Pseudomonadati</taxon>
        <taxon>Verrucomicrobiota</taxon>
        <taxon>Opitutia</taxon>
        <taxon>Opitutales</taxon>
        <taxon>Opitutaceae</taxon>
        <taxon>Ereboglobus</taxon>
    </lineage>
</organism>
<dbReference type="AlphaFoldDB" id="A0A2U8E2P6"/>
<sequence>MTTPKQFTAMETRGADGASGRVFRSARASSSISQSDAQQKAAALAQAEANKAASGGAHAPHERERYPYGVRDLTEPVLKQLYADGSPIARITRNAYGASVLNANRVMFVDVDFEQQGRDPRTGQIVQSVGGTTQAEALSALADLLAARPDLAFRVYSTAAGLRYLCTSTLFDPESPESEAILTQLKSDARYVLLCRKQKCYRARLSPKPWRCFKKVPLSPGEQQASESRGFFSRLFFPVPRTKTLRNPSDFATCRHIETVGAEIKTMRPEIAEIVRVHDAMCEIETTKPLA</sequence>
<dbReference type="KEGG" id="elut:CKA38_07760"/>
<feature type="region of interest" description="Disordered" evidence="1">
    <location>
        <begin position="1"/>
        <end position="67"/>
    </location>
</feature>
<dbReference type="Proteomes" id="UP000244896">
    <property type="component" value="Chromosome"/>
</dbReference>
<dbReference type="OrthoDB" id="877274at2"/>